<dbReference type="SUPFAM" id="SSF50814">
    <property type="entry name" value="Lipocalins"/>
    <property type="match status" value="1"/>
</dbReference>
<evidence type="ECO:0000256" key="15">
    <source>
        <dbReference type="ARBA" id="ARBA00022729"/>
    </source>
</evidence>
<dbReference type="InterPro" id="IPR022272">
    <property type="entry name" value="Lipocalin_CS"/>
</dbReference>
<dbReference type="PANTHER" id="PTHR11430">
    <property type="entry name" value="LIPOCALIN"/>
    <property type="match status" value="1"/>
</dbReference>
<keyword evidence="24" id="KW-0413">Isomerase</keyword>
<keyword evidence="14" id="KW-0467">Mast cell degranulation</keyword>
<evidence type="ECO:0000256" key="24">
    <source>
        <dbReference type="ARBA" id="ARBA00023235"/>
    </source>
</evidence>
<evidence type="ECO:0000256" key="29">
    <source>
        <dbReference type="ARBA" id="ARBA00030654"/>
    </source>
</evidence>
<evidence type="ECO:0000256" key="20">
    <source>
        <dbReference type="ARBA" id="ARBA00023136"/>
    </source>
</evidence>
<dbReference type="GO" id="GO:0036094">
    <property type="term" value="F:small molecule binding"/>
    <property type="evidence" value="ECO:0007669"/>
    <property type="project" value="InterPro"/>
</dbReference>
<keyword evidence="12" id="KW-0964">Secreted</keyword>
<evidence type="ECO:0000313" key="36">
    <source>
        <dbReference type="RefSeq" id="XP_032117734.1"/>
    </source>
</evidence>
<dbReference type="PRINTS" id="PR01254">
    <property type="entry name" value="PGNDSYNTHASE"/>
</dbReference>
<dbReference type="GO" id="GO:0005794">
    <property type="term" value="C:Golgi apparatus"/>
    <property type="evidence" value="ECO:0007669"/>
    <property type="project" value="UniProtKB-SubCell"/>
</dbReference>
<evidence type="ECO:0000256" key="26">
    <source>
        <dbReference type="ARBA" id="ARBA00023698"/>
    </source>
</evidence>
<dbReference type="GO" id="GO:0005791">
    <property type="term" value="C:rough endoplasmic reticulum"/>
    <property type="evidence" value="ECO:0007669"/>
    <property type="project" value="UniProtKB-SubCell"/>
</dbReference>
<evidence type="ECO:0000256" key="28">
    <source>
        <dbReference type="ARBA" id="ARBA00023891"/>
    </source>
</evidence>
<dbReference type="PANTHER" id="PTHR11430:SF86">
    <property type="entry name" value="PROSTAGLANDIN-H2 D-ISOMERASE"/>
    <property type="match status" value="1"/>
</dbReference>
<protein>
    <recommendedName>
        <fullName evidence="28">Prostaglandin-H2 D-isomerase</fullName>
        <ecNumber evidence="27">5.3.99.2</ecNumber>
    </recommendedName>
    <alternativeName>
        <fullName evidence="31">Glutathione-independent PGD synthase</fullName>
    </alternativeName>
    <alternativeName>
        <fullName evidence="30">Lipocalin-type prostaglandin-D synthase</fullName>
    </alternativeName>
    <alternativeName>
        <fullName evidence="29">Prostaglandin-D2 synthase</fullName>
    </alternativeName>
</protein>
<dbReference type="AlphaFoldDB" id="A0A6J3GIH7"/>
<comment type="subcellular location">
    <subcellularLocation>
        <location evidence="4">Cytoplasm</location>
        <location evidence="4">Perinuclear region</location>
    </subcellularLocation>
    <subcellularLocation>
        <location evidence="3">Golgi apparatus</location>
    </subcellularLocation>
    <subcellularLocation>
        <location evidence="1">Nucleus membrane</location>
    </subcellularLocation>
    <subcellularLocation>
        <location evidence="2">Rough endoplasmic reticulum</location>
    </subcellularLocation>
    <subcellularLocation>
        <location evidence="5">Secreted</location>
    </subcellularLocation>
</comment>
<evidence type="ECO:0000256" key="25">
    <source>
        <dbReference type="ARBA" id="ARBA00023242"/>
    </source>
</evidence>
<proteinExistence type="inferred from homology"/>
<keyword evidence="18" id="KW-0333">Golgi apparatus</keyword>
<dbReference type="GO" id="GO:0005615">
    <property type="term" value="C:extracellular space"/>
    <property type="evidence" value="ECO:0007669"/>
    <property type="project" value="TreeGrafter"/>
</dbReference>
<keyword evidence="15 33" id="KW-0732">Signal</keyword>
<dbReference type="GeneID" id="116539145"/>
<evidence type="ECO:0000313" key="35">
    <source>
        <dbReference type="Proteomes" id="UP000504640"/>
    </source>
</evidence>
<keyword evidence="13" id="KW-0643">Prostaglandin biosynthesis</keyword>
<dbReference type="EC" id="5.3.99.2" evidence="27"/>
<evidence type="ECO:0000256" key="3">
    <source>
        <dbReference type="ARBA" id="ARBA00004555"/>
    </source>
</evidence>
<keyword evidence="16" id="KW-0256">Endoplasmic reticulum</keyword>
<feature type="domain" description="Lipocalin/cytosolic fatty-acid binding" evidence="34">
    <location>
        <begin position="41"/>
        <end position="150"/>
    </location>
</feature>
<evidence type="ECO:0000256" key="19">
    <source>
        <dbReference type="ARBA" id="ARBA00023098"/>
    </source>
</evidence>
<evidence type="ECO:0000256" key="21">
    <source>
        <dbReference type="ARBA" id="ARBA00023157"/>
    </source>
</evidence>
<evidence type="ECO:0000256" key="30">
    <source>
        <dbReference type="ARBA" id="ARBA00031917"/>
    </source>
</evidence>
<evidence type="ECO:0000256" key="16">
    <source>
        <dbReference type="ARBA" id="ARBA00022824"/>
    </source>
</evidence>
<gene>
    <name evidence="36" type="primary">PTGDS</name>
</gene>
<evidence type="ECO:0000256" key="10">
    <source>
        <dbReference type="ARBA" id="ARBA00022501"/>
    </source>
</evidence>
<dbReference type="GO" id="GO:0031965">
    <property type="term" value="C:nuclear membrane"/>
    <property type="evidence" value="ECO:0007669"/>
    <property type="project" value="UniProtKB-SubCell"/>
</dbReference>
<keyword evidence="25" id="KW-0539">Nucleus</keyword>
<keyword evidence="35" id="KW-1185">Reference proteome</keyword>
<comment type="catalytic activity">
    <reaction evidence="26">
        <text>prostaglandin H2 = prostaglandin D2</text>
        <dbReference type="Rhea" id="RHEA:10600"/>
        <dbReference type="ChEBI" id="CHEBI:57405"/>
        <dbReference type="ChEBI" id="CHEBI:57406"/>
        <dbReference type="EC" id="5.3.99.2"/>
    </reaction>
</comment>
<evidence type="ECO:0000256" key="33">
    <source>
        <dbReference type="SAM" id="SignalP"/>
    </source>
</evidence>
<reference evidence="36" key="1">
    <citation type="submission" date="2025-08" db="UniProtKB">
        <authorList>
            <consortium name="RefSeq"/>
        </authorList>
    </citation>
    <scope>IDENTIFICATION</scope>
    <source>
        <tissue evidence="36">Blood</tissue>
    </source>
</reference>
<evidence type="ECO:0000256" key="27">
    <source>
        <dbReference type="ARBA" id="ARBA00023799"/>
    </source>
</evidence>
<comment type="subunit">
    <text evidence="7">Monomer.</text>
</comment>
<dbReference type="InterPro" id="IPR012674">
    <property type="entry name" value="Calycin"/>
</dbReference>
<dbReference type="CTD" id="5730"/>
<evidence type="ECO:0000256" key="32">
    <source>
        <dbReference type="RuleBase" id="RU003695"/>
    </source>
</evidence>
<evidence type="ECO:0000256" key="22">
    <source>
        <dbReference type="ARBA" id="ARBA00023160"/>
    </source>
</evidence>
<feature type="chain" id="PRO_5026749645" description="Prostaglandin-H2 D-isomerase" evidence="33">
    <location>
        <begin position="23"/>
        <end position="233"/>
    </location>
</feature>
<feature type="signal peptide" evidence="33">
    <location>
        <begin position="1"/>
        <end position="22"/>
    </location>
</feature>
<dbReference type="GO" id="GO:0048471">
    <property type="term" value="C:perinuclear region of cytoplasm"/>
    <property type="evidence" value="ECO:0007669"/>
    <property type="project" value="UniProtKB-SubCell"/>
</dbReference>
<dbReference type="Gene3D" id="2.40.128.20">
    <property type="match status" value="1"/>
</dbReference>
<evidence type="ECO:0000256" key="17">
    <source>
        <dbReference type="ARBA" id="ARBA00022832"/>
    </source>
</evidence>
<evidence type="ECO:0000259" key="34">
    <source>
        <dbReference type="Pfam" id="PF00061"/>
    </source>
</evidence>
<organism evidence="35 36">
    <name type="scientific">Sapajus apella</name>
    <name type="common">Brown-capped capuchin</name>
    <name type="synonym">Cebus apella</name>
    <dbReference type="NCBI Taxonomy" id="9515"/>
    <lineage>
        <taxon>Eukaryota</taxon>
        <taxon>Metazoa</taxon>
        <taxon>Chordata</taxon>
        <taxon>Craniata</taxon>
        <taxon>Vertebrata</taxon>
        <taxon>Euteleostomi</taxon>
        <taxon>Mammalia</taxon>
        <taxon>Eutheria</taxon>
        <taxon>Euarchontoglires</taxon>
        <taxon>Primates</taxon>
        <taxon>Haplorrhini</taxon>
        <taxon>Platyrrhini</taxon>
        <taxon>Cebidae</taxon>
        <taxon>Cebinae</taxon>
        <taxon>Sapajus</taxon>
    </lineage>
</organism>
<name>A0A6J3GIH7_SAPAP</name>
<evidence type="ECO:0000256" key="11">
    <source>
        <dbReference type="ARBA" id="ARBA00022516"/>
    </source>
</evidence>
<keyword evidence="19" id="KW-0443">Lipid metabolism</keyword>
<evidence type="ECO:0000256" key="14">
    <source>
        <dbReference type="ARBA" id="ARBA00022675"/>
    </source>
</evidence>
<evidence type="ECO:0000256" key="18">
    <source>
        <dbReference type="ARBA" id="ARBA00023034"/>
    </source>
</evidence>
<evidence type="ECO:0000256" key="2">
    <source>
        <dbReference type="ARBA" id="ARBA00004427"/>
    </source>
</evidence>
<keyword evidence="8" id="KW-0813">Transport</keyword>
<keyword evidence="22" id="KW-0275">Fatty acid biosynthesis</keyword>
<evidence type="ECO:0000256" key="1">
    <source>
        <dbReference type="ARBA" id="ARBA00004126"/>
    </source>
</evidence>
<keyword evidence="17" id="KW-0276">Fatty acid metabolism</keyword>
<dbReference type="InterPro" id="IPR000566">
    <property type="entry name" value="Lipocln_cytosolic_FA-bd_dom"/>
</dbReference>
<accession>A0A6J3GIH7</accession>
<dbReference type="RefSeq" id="XP_032117734.1">
    <property type="nucleotide sequence ID" value="XM_032261843.1"/>
</dbReference>
<evidence type="ECO:0000256" key="4">
    <source>
        <dbReference type="ARBA" id="ARBA00004556"/>
    </source>
</evidence>
<evidence type="ECO:0000256" key="9">
    <source>
        <dbReference type="ARBA" id="ARBA00022490"/>
    </source>
</evidence>
<evidence type="ECO:0000256" key="7">
    <source>
        <dbReference type="ARBA" id="ARBA00011245"/>
    </source>
</evidence>
<evidence type="ECO:0000256" key="5">
    <source>
        <dbReference type="ARBA" id="ARBA00004613"/>
    </source>
</evidence>
<keyword evidence="10" id="KW-0644">Prostaglandin metabolism</keyword>
<dbReference type="PROSITE" id="PS00213">
    <property type="entry name" value="LIPOCALIN"/>
    <property type="match status" value="1"/>
</dbReference>
<dbReference type="GO" id="GO:0004667">
    <property type="term" value="F:prostaglandin-D synthase activity"/>
    <property type="evidence" value="ECO:0007669"/>
    <property type="project" value="UniProtKB-EC"/>
</dbReference>
<evidence type="ECO:0000256" key="13">
    <source>
        <dbReference type="ARBA" id="ARBA00022585"/>
    </source>
</evidence>
<comment type="similarity">
    <text evidence="6 32">Belongs to the calycin superfamily. Lipocalin family.</text>
</comment>
<evidence type="ECO:0000256" key="8">
    <source>
        <dbReference type="ARBA" id="ARBA00022448"/>
    </source>
</evidence>
<dbReference type="GO" id="GO:0043303">
    <property type="term" value="P:mast cell degranulation"/>
    <property type="evidence" value="ECO:0007669"/>
    <property type="project" value="UniProtKB-KW"/>
</dbReference>
<keyword evidence="21" id="KW-1015">Disulfide bond</keyword>
<evidence type="ECO:0000256" key="12">
    <source>
        <dbReference type="ARBA" id="ARBA00022525"/>
    </source>
</evidence>
<keyword evidence="9" id="KW-0963">Cytoplasm</keyword>
<evidence type="ECO:0000256" key="23">
    <source>
        <dbReference type="ARBA" id="ARBA00023180"/>
    </source>
</evidence>
<keyword evidence="20" id="KW-0472">Membrane</keyword>
<dbReference type="Proteomes" id="UP000504640">
    <property type="component" value="Unplaced"/>
</dbReference>
<sequence>MAAQHTLWMGLVLLGLLGGLQAAAEAQVSVQPDFQQEKFLGLWFSAGLASNSSWLREKKAALSMCKSVVAPASDGGLNLTSTFLRKNQCETRTMLLQPAESLGSYSYRSPHWGSTYSVSVVETDYDQYALLYSQGSKGPGEDFRMATLYSTCPGGCPEGGAGCSLTTGAPPDSGRAHTVPLADASCLFPVPGRTQTPRAEFKEKFTAFCKAQDFTEDTIVFLPKTDKCMTEQE</sequence>
<evidence type="ECO:0000256" key="6">
    <source>
        <dbReference type="ARBA" id="ARBA00006889"/>
    </source>
</evidence>
<dbReference type="InterPro" id="IPR002345">
    <property type="entry name" value="Lipocalin"/>
</dbReference>
<dbReference type="Pfam" id="PF00061">
    <property type="entry name" value="Lipocalin"/>
    <property type="match status" value="1"/>
</dbReference>
<evidence type="ECO:0000256" key="31">
    <source>
        <dbReference type="ARBA" id="ARBA00032350"/>
    </source>
</evidence>
<keyword evidence="23" id="KW-0325">Glycoprotein</keyword>
<keyword evidence="11" id="KW-0444">Lipid biosynthesis</keyword>
<dbReference type="GO" id="GO:0001516">
    <property type="term" value="P:prostaglandin biosynthetic process"/>
    <property type="evidence" value="ECO:0007669"/>
    <property type="project" value="UniProtKB-KW"/>
</dbReference>